<dbReference type="VEuPathDB" id="FungiDB:Z519_07445"/>
<name>A0A0D2I3L8_CLAB1</name>
<dbReference type="EMBL" id="KN846990">
    <property type="protein sequence ID" value="KIW91479.1"/>
    <property type="molecule type" value="Genomic_DNA"/>
</dbReference>
<dbReference type="Proteomes" id="UP000053789">
    <property type="component" value="Unassembled WGS sequence"/>
</dbReference>
<proteinExistence type="predicted"/>
<protein>
    <submittedName>
        <fullName evidence="1">Uncharacterized protein</fullName>
    </submittedName>
</protein>
<organism evidence="1 2">
    <name type="scientific">Cladophialophora bantiana (strain ATCC 10958 / CBS 173.52 / CDC B-1940 / NIH 8579)</name>
    <name type="common">Xylohypha bantiana</name>
    <dbReference type="NCBI Taxonomy" id="1442370"/>
    <lineage>
        <taxon>Eukaryota</taxon>
        <taxon>Fungi</taxon>
        <taxon>Dikarya</taxon>
        <taxon>Ascomycota</taxon>
        <taxon>Pezizomycotina</taxon>
        <taxon>Eurotiomycetes</taxon>
        <taxon>Chaetothyriomycetidae</taxon>
        <taxon>Chaetothyriales</taxon>
        <taxon>Herpotrichiellaceae</taxon>
        <taxon>Cladophialophora</taxon>
    </lineage>
</organism>
<evidence type="ECO:0000313" key="2">
    <source>
        <dbReference type="Proteomes" id="UP000053789"/>
    </source>
</evidence>
<gene>
    <name evidence="1" type="ORF">Z519_07445</name>
</gene>
<keyword evidence="2" id="KW-1185">Reference proteome</keyword>
<dbReference type="RefSeq" id="XP_016618148.1">
    <property type="nucleotide sequence ID" value="XM_016765179.1"/>
</dbReference>
<dbReference type="AlphaFoldDB" id="A0A0D2I3L8"/>
<evidence type="ECO:0000313" key="1">
    <source>
        <dbReference type="EMBL" id="KIW91479.1"/>
    </source>
</evidence>
<dbReference type="GeneID" id="27700373"/>
<dbReference type="HOGENOM" id="CLU_2385949_0_0_1"/>
<accession>A0A0D2I3L8</accession>
<sequence length="94" mass="11058">MFLGENRMEMARTPSAQTQRYMDFKSRLAEHLHETELTSDAKRLREQKQEARRAALDRALDFTEQCMCEQQLNSLDTPEKNTQMDLGFSFQNLV</sequence>
<reference evidence="1" key="1">
    <citation type="submission" date="2015-01" db="EMBL/GenBank/DDBJ databases">
        <title>The Genome Sequence of Cladophialophora bantiana CBS 173.52.</title>
        <authorList>
            <consortium name="The Broad Institute Genomics Platform"/>
            <person name="Cuomo C."/>
            <person name="de Hoog S."/>
            <person name="Gorbushina A."/>
            <person name="Stielow B."/>
            <person name="Teixiera M."/>
            <person name="Abouelleil A."/>
            <person name="Chapman S.B."/>
            <person name="Priest M."/>
            <person name="Young S.K."/>
            <person name="Wortman J."/>
            <person name="Nusbaum C."/>
            <person name="Birren B."/>
        </authorList>
    </citation>
    <scope>NUCLEOTIDE SEQUENCE [LARGE SCALE GENOMIC DNA]</scope>
    <source>
        <strain evidence="1">CBS 173.52</strain>
    </source>
</reference>